<dbReference type="EMBL" id="CACTIH010005467">
    <property type="protein sequence ID" value="CAA2994106.1"/>
    <property type="molecule type" value="Genomic_DNA"/>
</dbReference>
<sequence>MLENQAESLPWPERVPDMAYTPCLEMPENKATSLPWPGHVPDMACTPCPEMPENQVASLPWPGRVPDTACTPCPKTAQKCRIVPAMAWTHPGYGMHTVSRKLPRNA</sequence>
<dbReference type="Gramene" id="OE9A097274T1">
    <property type="protein sequence ID" value="OE9A097274C1"/>
    <property type="gene ID" value="OE9A097274"/>
</dbReference>
<keyword evidence="2" id="KW-1185">Reference proteome</keyword>
<organism evidence="1 2">
    <name type="scientific">Olea europaea subsp. europaea</name>
    <dbReference type="NCBI Taxonomy" id="158383"/>
    <lineage>
        <taxon>Eukaryota</taxon>
        <taxon>Viridiplantae</taxon>
        <taxon>Streptophyta</taxon>
        <taxon>Embryophyta</taxon>
        <taxon>Tracheophyta</taxon>
        <taxon>Spermatophyta</taxon>
        <taxon>Magnoliopsida</taxon>
        <taxon>eudicotyledons</taxon>
        <taxon>Gunneridae</taxon>
        <taxon>Pentapetalae</taxon>
        <taxon>asterids</taxon>
        <taxon>lamiids</taxon>
        <taxon>Lamiales</taxon>
        <taxon>Oleaceae</taxon>
        <taxon>Oleeae</taxon>
        <taxon>Olea</taxon>
    </lineage>
</organism>
<dbReference type="AlphaFoldDB" id="A0A8S0SPA3"/>
<comment type="caution">
    <text evidence="1">The sequence shown here is derived from an EMBL/GenBank/DDBJ whole genome shotgun (WGS) entry which is preliminary data.</text>
</comment>
<evidence type="ECO:0000313" key="2">
    <source>
        <dbReference type="Proteomes" id="UP000594638"/>
    </source>
</evidence>
<accession>A0A8S0SPA3</accession>
<reference evidence="1 2" key="1">
    <citation type="submission" date="2019-12" db="EMBL/GenBank/DDBJ databases">
        <authorList>
            <person name="Alioto T."/>
            <person name="Alioto T."/>
            <person name="Gomez Garrido J."/>
        </authorList>
    </citation>
    <scope>NUCLEOTIDE SEQUENCE [LARGE SCALE GENOMIC DNA]</scope>
</reference>
<gene>
    <name evidence="1" type="ORF">OLEA9_A097274</name>
</gene>
<proteinExistence type="predicted"/>
<evidence type="ECO:0000313" key="1">
    <source>
        <dbReference type="EMBL" id="CAA2994106.1"/>
    </source>
</evidence>
<name>A0A8S0SPA3_OLEEU</name>
<protein>
    <submittedName>
        <fullName evidence="1">Uncharacterized protein</fullName>
    </submittedName>
</protein>
<dbReference type="Proteomes" id="UP000594638">
    <property type="component" value="Unassembled WGS sequence"/>
</dbReference>